<sequence length="79" mass="8913">MSTNSKDENPATLPAQASDARIYESLSSFRQSLLSDLHSQDKFETSPHKALTHFDPQLWNCDSDETLSILLTFEETPKV</sequence>
<gene>
    <name evidence="1" type="ordered locus">Arch_1530</name>
</gene>
<dbReference type="AlphaFoldDB" id="D7BKP6"/>
<keyword evidence="2" id="KW-1185">Reference proteome</keyword>
<evidence type="ECO:0000313" key="2">
    <source>
        <dbReference type="Proteomes" id="UP000000376"/>
    </source>
</evidence>
<name>D7BKP6_ARCHD</name>
<dbReference type="STRING" id="644284.Arch_1530"/>
<dbReference type="EMBL" id="CP002045">
    <property type="protein sequence ID" value="ADH93226.1"/>
    <property type="molecule type" value="Genomic_DNA"/>
</dbReference>
<evidence type="ECO:0000313" key="1">
    <source>
        <dbReference type="EMBL" id="ADH93226.1"/>
    </source>
</evidence>
<dbReference type="KEGG" id="ahe:Arch_1530"/>
<dbReference type="HOGENOM" id="CLU_2598404_0_0_11"/>
<dbReference type="Proteomes" id="UP000000376">
    <property type="component" value="Chromosome"/>
</dbReference>
<organism evidence="1 2">
    <name type="scientific">Arcanobacterium haemolyticum (strain ATCC 9345 / DSM 20595 / CCM 5947 / CCUG 17215 / LMG 16163 / NBRC 15585 / NCTC 8452 / 11018)</name>
    <dbReference type="NCBI Taxonomy" id="644284"/>
    <lineage>
        <taxon>Bacteria</taxon>
        <taxon>Bacillati</taxon>
        <taxon>Actinomycetota</taxon>
        <taxon>Actinomycetes</taxon>
        <taxon>Actinomycetales</taxon>
        <taxon>Actinomycetaceae</taxon>
        <taxon>Arcanobacterium</taxon>
    </lineage>
</organism>
<protein>
    <submittedName>
        <fullName evidence="1">Uncharacterized protein</fullName>
    </submittedName>
</protein>
<reference evidence="1 2" key="1">
    <citation type="journal article" date="2010" name="Stand. Genomic Sci.">
        <title>Complete genome sequence of Arcanobacterium haemolyticum type strain (11018).</title>
        <authorList>
            <person name="Yasawong M."/>
            <person name="Teshima H."/>
            <person name="Lapidus A."/>
            <person name="Nolan M."/>
            <person name="Lucas S."/>
            <person name="Glavina Del Rio T."/>
            <person name="Tice H."/>
            <person name="Cheng J."/>
            <person name="Bruce D."/>
            <person name="Detter C."/>
            <person name="Tapia R."/>
            <person name="Han C."/>
            <person name="Goodwin L."/>
            <person name="Pitluck S."/>
            <person name="Liolios K."/>
            <person name="Ivanova N."/>
            <person name="Mavromatis K."/>
            <person name="Mikhailova N."/>
            <person name="Pati A."/>
            <person name="Chen A."/>
            <person name="Palaniappan K."/>
            <person name="Land M."/>
            <person name="Hauser L."/>
            <person name="Chang Y."/>
            <person name="Jeffries C."/>
            <person name="Rohde M."/>
            <person name="Sikorski J."/>
            <person name="Pukall R."/>
            <person name="Goker M."/>
            <person name="Woyke T."/>
            <person name="Bristow J."/>
            <person name="Eisen J."/>
            <person name="Markowitz V."/>
            <person name="Hugenholtz P."/>
            <person name="Kyrpides N."/>
            <person name="Klenk H."/>
        </authorList>
    </citation>
    <scope>NUCLEOTIDE SEQUENCE [LARGE SCALE GENOMIC DNA]</scope>
    <source>
        <strain evidence="2">ATCC 9345 / DSM 20595 / CCUG 17215 / LMG 16163 / NBRC 15585 / NCTC 8452 / 11018</strain>
    </source>
</reference>
<accession>D7BKP6</accession>
<proteinExistence type="predicted"/>